<reference evidence="3" key="1">
    <citation type="submission" date="2011-02" db="EMBL/GenBank/DDBJ databases">
        <title>Complete sequence of Spirochaeta sp. Buddy.</title>
        <authorList>
            <person name="Lucas S."/>
            <person name="Copeland A."/>
            <person name="Lapidus A."/>
            <person name="Cheng J.-F."/>
            <person name="Goodwin L."/>
            <person name="Pitluck S."/>
            <person name="Zeytun A."/>
            <person name="Detter J.C."/>
            <person name="Han C."/>
            <person name="Tapia R."/>
            <person name="Land M."/>
            <person name="Hauser L."/>
            <person name="Kyrpides N."/>
            <person name="Ivanova N."/>
            <person name="Mikhailova N."/>
            <person name="Pagani I."/>
            <person name="Ritalahti K.M."/>
            <person name="Loeffler F.E."/>
            <person name="Woyke T."/>
        </authorList>
    </citation>
    <scope>NUCLEOTIDE SEQUENCE [LARGE SCALE GENOMIC DNA]</scope>
    <source>
        <strain evidence="3">ATCC BAA-1886 / DSM 22777 / Buddy</strain>
    </source>
</reference>
<dbReference type="KEGG" id="sbu:SpiBuddy_0950"/>
<dbReference type="STRING" id="158189.SpiBuddy_0950"/>
<dbReference type="RefSeq" id="WP_013606629.1">
    <property type="nucleotide sequence ID" value="NC_015152.1"/>
</dbReference>
<gene>
    <name evidence="2" type="ordered locus">SpiBuddy_0950</name>
</gene>
<feature type="transmembrane region" description="Helical" evidence="1">
    <location>
        <begin position="41"/>
        <end position="65"/>
    </location>
</feature>
<sequence>MNAFTKQVPSMHRTAERKGKIQDCSQFCFATSDSSSSNLLLLVRINLLPLITLITLLFIVVSLIIL</sequence>
<accession>F0RV55</accession>
<keyword evidence="3" id="KW-1185">Reference proteome</keyword>
<dbReference type="HOGENOM" id="CLU_2828974_0_0_12"/>
<keyword evidence="1" id="KW-0472">Membrane</keyword>
<keyword evidence="1" id="KW-1133">Transmembrane helix</keyword>
<keyword evidence="1" id="KW-0812">Transmembrane</keyword>
<dbReference type="Proteomes" id="UP000008466">
    <property type="component" value="Chromosome"/>
</dbReference>
<name>F0RV55_SPHGB</name>
<protein>
    <submittedName>
        <fullName evidence="2">Uncharacterized protein</fullName>
    </submittedName>
</protein>
<organism evidence="2 3">
    <name type="scientific">Sphaerochaeta globosa (strain ATCC BAA-1886 / DSM 22777 / Buddy)</name>
    <name type="common">Spirochaeta sp. (strain Buddy)</name>
    <dbReference type="NCBI Taxonomy" id="158189"/>
    <lineage>
        <taxon>Bacteria</taxon>
        <taxon>Pseudomonadati</taxon>
        <taxon>Spirochaetota</taxon>
        <taxon>Spirochaetia</taxon>
        <taxon>Spirochaetales</taxon>
        <taxon>Sphaerochaetaceae</taxon>
        <taxon>Sphaerochaeta</taxon>
    </lineage>
</organism>
<evidence type="ECO:0000256" key="1">
    <source>
        <dbReference type="SAM" id="Phobius"/>
    </source>
</evidence>
<evidence type="ECO:0000313" key="2">
    <source>
        <dbReference type="EMBL" id="ADY12777.1"/>
    </source>
</evidence>
<dbReference type="AlphaFoldDB" id="F0RV55"/>
<evidence type="ECO:0000313" key="3">
    <source>
        <dbReference type="Proteomes" id="UP000008466"/>
    </source>
</evidence>
<proteinExistence type="predicted"/>
<dbReference type="EMBL" id="CP002541">
    <property type="protein sequence ID" value="ADY12777.1"/>
    <property type="molecule type" value="Genomic_DNA"/>
</dbReference>